<evidence type="ECO:0000313" key="3">
    <source>
        <dbReference type="Proteomes" id="UP001165740"/>
    </source>
</evidence>
<accession>A0A9W2YAU0</accession>
<dbReference type="InterPro" id="IPR036465">
    <property type="entry name" value="vWFA_dom_sf"/>
</dbReference>
<dbReference type="OrthoDB" id="6162049at2759"/>
<feature type="chain" id="PRO_5044702303" evidence="1">
    <location>
        <begin position="26"/>
        <end position="230"/>
    </location>
</feature>
<dbReference type="SMART" id="SM00327">
    <property type="entry name" value="VWA"/>
    <property type="match status" value="1"/>
</dbReference>
<sequence>MSYIRNMLPWSKLICIFAVVGLSYCMPDPRSCKNSTMADVVILLDASTSIGANNWKTEITFAADLVKSFSVGSNDVRFAAVMFNKDSSKIFDLKSFSAAQDIADTLDNIPYPNTVGTNTHLALAQVRSQKLFSTMSGGRFIAKDVLVILTDGRSKHPTLTQDEVELLKASGTNVISVGIGQTDRNELARMASKSENVFTTADLRLVDHIKKEFSTTICDIQPLNQVSTLV</sequence>
<evidence type="ECO:0000313" key="5">
    <source>
        <dbReference type="RefSeq" id="XP_055859887.1"/>
    </source>
</evidence>
<feature type="domain" description="VWFA" evidence="2">
    <location>
        <begin position="39"/>
        <end position="217"/>
    </location>
</feature>
<gene>
    <name evidence="4 5" type="primary">LOC106072492</name>
</gene>
<dbReference type="AlphaFoldDB" id="A0A9W2YAU0"/>
<dbReference type="Pfam" id="PF00092">
    <property type="entry name" value="VWA"/>
    <property type="match status" value="1"/>
</dbReference>
<evidence type="ECO:0000313" key="4">
    <source>
        <dbReference type="RefSeq" id="XP_055859886.1"/>
    </source>
</evidence>
<dbReference type="InterPro" id="IPR002035">
    <property type="entry name" value="VWF_A"/>
</dbReference>
<organism evidence="3 4">
    <name type="scientific">Biomphalaria glabrata</name>
    <name type="common">Bloodfluke planorb</name>
    <name type="synonym">Freshwater snail</name>
    <dbReference type="NCBI Taxonomy" id="6526"/>
    <lineage>
        <taxon>Eukaryota</taxon>
        <taxon>Metazoa</taxon>
        <taxon>Spiralia</taxon>
        <taxon>Lophotrochozoa</taxon>
        <taxon>Mollusca</taxon>
        <taxon>Gastropoda</taxon>
        <taxon>Heterobranchia</taxon>
        <taxon>Euthyneura</taxon>
        <taxon>Panpulmonata</taxon>
        <taxon>Hygrophila</taxon>
        <taxon>Lymnaeoidea</taxon>
        <taxon>Planorbidae</taxon>
        <taxon>Biomphalaria</taxon>
    </lineage>
</organism>
<evidence type="ECO:0000256" key="1">
    <source>
        <dbReference type="SAM" id="SignalP"/>
    </source>
</evidence>
<dbReference type="Proteomes" id="UP001165740">
    <property type="component" value="Chromosome 11"/>
</dbReference>
<dbReference type="RefSeq" id="XP_055859887.1">
    <property type="nucleotide sequence ID" value="XM_056003912.1"/>
</dbReference>
<dbReference type="PANTHER" id="PTHR24020">
    <property type="entry name" value="COLLAGEN ALPHA"/>
    <property type="match status" value="1"/>
</dbReference>
<dbReference type="PANTHER" id="PTHR24020:SF20">
    <property type="entry name" value="PH DOMAIN-CONTAINING PROTEIN"/>
    <property type="match status" value="1"/>
</dbReference>
<dbReference type="InterPro" id="IPR050525">
    <property type="entry name" value="ECM_Assembly_Org"/>
</dbReference>
<dbReference type="CDD" id="cd01450">
    <property type="entry name" value="vWFA_subfamily_ECM"/>
    <property type="match status" value="1"/>
</dbReference>
<dbReference type="PRINTS" id="PR00453">
    <property type="entry name" value="VWFADOMAIN"/>
</dbReference>
<dbReference type="Gene3D" id="3.40.50.410">
    <property type="entry name" value="von Willebrand factor, type A domain"/>
    <property type="match status" value="1"/>
</dbReference>
<evidence type="ECO:0000259" key="2">
    <source>
        <dbReference type="PROSITE" id="PS50234"/>
    </source>
</evidence>
<dbReference type="OMA" id="ARTGSMN"/>
<dbReference type="GeneID" id="106072492"/>
<feature type="signal peptide" evidence="1">
    <location>
        <begin position="1"/>
        <end position="25"/>
    </location>
</feature>
<protein>
    <submittedName>
        <fullName evidence="4 5">Collagen alpha-1(XIV) chain-like</fullName>
    </submittedName>
</protein>
<reference evidence="4 5" key="1">
    <citation type="submission" date="2025-04" db="UniProtKB">
        <authorList>
            <consortium name="RefSeq"/>
        </authorList>
    </citation>
    <scope>IDENTIFICATION</scope>
</reference>
<dbReference type="SUPFAM" id="SSF53300">
    <property type="entry name" value="vWA-like"/>
    <property type="match status" value="1"/>
</dbReference>
<dbReference type="RefSeq" id="XP_055859886.1">
    <property type="nucleotide sequence ID" value="XM_056003911.1"/>
</dbReference>
<keyword evidence="3" id="KW-1185">Reference proteome</keyword>
<keyword evidence="1" id="KW-0732">Signal</keyword>
<name>A0A9W2YAU0_BIOGL</name>
<proteinExistence type="predicted"/>
<dbReference type="PROSITE" id="PS50234">
    <property type="entry name" value="VWFA"/>
    <property type="match status" value="1"/>
</dbReference>